<evidence type="ECO:0000259" key="3">
    <source>
        <dbReference type="Pfam" id="PF13505"/>
    </source>
</evidence>
<reference evidence="4 5" key="1">
    <citation type="submission" date="2018-08" db="EMBL/GenBank/DDBJ databases">
        <title>Draft genome sequence of Psychrilyobacter sp. strain SD5 isolated from Black Sea water.</title>
        <authorList>
            <person name="Yadav S."/>
            <person name="Villanueva L."/>
            <person name="Damste J.S.S."/>
        </authorList>
    </citation>
    <scope>NUCLEOTIDE SEQUENCE [LARGE SCALE GENOMIC DNA]</scope>
    <source>
        <strain evidence="4 5">SD5</strain>
    </source>
</reference>
<dbReference type="Pfam" id="PF13505">
    <property type="entry name" value="OMP_b-brl"/>
    <property type="match status" value="1"/>
</dbReference>
<feature type="domain" description="Outer membrane protein beta-barrel" evidence="3">
    <location>
        <begin position="7"/>
        <end position="209"/>
    </location>
</feature>
<evidence type="ECO:0000256" key="2">
    <source>
        <dbReference type="SAM" id="SignalP"/>
    </source>
</evidence>
<dbReference type="RefSeq" id="WP_114642320.1">
    <property type="nucleotide sequence ID" value="NZ_JAACIO010000013.1"/>
</dbReference>
<feature type="chain" id="PRO_5045344970" evidence="2">
    <location>
        <begin position="18"/>
        <end position="211"/>
    </location>
</feature>
<evidence type="ECO:0000313" key="4">
    <source>
        <dbReference type="EMBL" id="REI41149.1"/>
    </source>
</evidence>
<organism evidence="4 5">
    <name type="scientific">Psychrilyobacter piezotolerans</name>
    <dbReference type="NCBI Taxonomy" id="2293438"/>
    <lineage>
        <taxon>Bacteria</taxon>
        <taxon>Fusobacteriati</taxon>
        <taxon>Fusobacteriota</taxon>
        <taxon>Fusobacteriia</taxon>
        <taxon>Fusobacteriales</taxon>
        <taxon>Fusobacteriaceae</taxon>
        <taxon>Psychrilyobacter</taxon>
    </lineage>
</organism>
<dbReference type="EMBL" id="QUAJ01000012">
    <property type="protein sequence ID" value="REI41149.1"/>
    <property type="molecule type" value="Genomic_DNA"/>
</dbReference>
<evidence type="ECO:0000313" key="5">
    <source>
        <dbReference type="Proteomes" id="UP000263486"/>
    </source>
</evidence>
<evidence type="ECO:0000256" key="1">
    <source>
        <dbReference type="ARBA" id="ARBA00022729"/>
    </source>
</evidence>
<keyword evidence="1 2" id="KW-0732">Signal</keyword>
<protein>
    <submittedName>
        <fullName evidence="4">Porin family protein</fullName>
    </submittedName>
</protein>
<dbReference type="Gene3D" id="2.40.160.20">
    <property type="match status" value="1"/>
</dbReference>
<dbReference type="InterPro" id="IPR027385">
    <property type="entry name" value="Beta-barrel_OMP"/>
</dbReference>
<dbReference type="InterPro" id="IPR011250">
    <property type="entry name" value="OMP/PagP_B-barrel"/>
</dbReference>
<keyword evidence="5" id="KW-1185">Reference proteome</keyword>
<feature type="signal peptide" evidence="2">
    <location>
        <begin position="1"/>
        <end position="17"/>
    </location>
</feature>
<dbReference type="Proteomes" id="UP000263486">
    <property type="component" value="Unassembled WGS sequence"/>
</dbReference>
<comment type="caution">
    <text evidence="4">The sequence shown here is derived from an EMBL/GenBank/DDBJ whole genome shotgun (WGS) entry which is preliminary data.</text>
</comment>
<dbReference type="SUPFAM" id="SSF56925">
    <property type="entry name" value="OMPA-like"/>
    <property type="match status" value="1"/>
</dbReference>
<sequence>MKKVLLGLAALSAVSFAAQEDTYLNARFGGDLGASYTKYESEGTTILNDETDGFGGELALEGYKSLTDNFDLGLGLAYQLHADRADAPIRTSSVSADYYGVEYNSVPVYLTAKYNFNLDSEIKPYLKANLGYSFNFDSSDIKVKGSVNDKASTDVEDGLYWALGGGLEYRNFTVDLMYAVTTAESESKEADIKEDNDYGRVVLSAGYRFDL</sequence>
<accession>A0ABX9KGR8</accession>
<name>A0ABX9KGR8_9FUSO</name>
<proteinExistence type="predicted"/>
<gene>
    <name evidence="4" type="ORF">DYH56_07965</name>
</gene>